<dbReference type="EMBL" id="LFZO01000015">
    <property type="protein sequence ID" value="KXT17784.1"/>
    <property type="molecule type" value="Genomic_DNA"/>
</dbReference>
<gene>
    <name evidence="1" type="ORF">AC579_3637</name>
</gene>
<dbReference type="AlphaFoldDB" id="A0A139IT90"/>
<proteinExistence type="predicted"/>
<dbReference type="OrthoDB" id="3646601at2759"/>
<evidence type="ECO:0000313" key="2">
    <source>
        <dbReference type="Proteomes" id="UP000073492"/>
    </source>
</evidence>
<name>A0A139IT90_9PEZI</name>
<protein>
    <submittedName>
        <fullName evidence="1">Uncharacterized protein</fullName>
    </submittedName>
</protein>
<keyword evidence="2" id="KW-1185">Reference proteome</keyword>
<reference evidence="1 2" key="1">
    <citation type="submission" date="2015-07" db="EMBL/GenBank/DDBJ databases">
        <title>Comparative genomics of the Sigatoka disease complex on banana suggests a link between parallel evolutionary changes in Pseudocercospora fijiensis and Pseudocercospora eumusae and increased virulence on the banana host.</title>
        <authorList>
            <person name="Chang T.-C."/>
            <person name="Salvucci A."/>
            <person name="Crous P.W."/>
            <person name="Stergiopoulos I."/>
        </authorList>
    </citation>
    <scope>NUCLEOTIDE SEQUENCE [LARGE SCALE GENOMIC DNA]</scope>
    <source>
        <strain evidence="1 2">CBS 116634</strain>
    </source>
</reference>
<sequence>MNTVKIKSQSHPAAERQRTSHNLFDLPDELWARIGGEVVDVELREKQEWITTELADLPFCLWIEVDQTILLFRPSIIQTCHKLRRELVPYYCRTFQPIVLCSPPCAPGPHARIVHCIDQWFRGADLNGLNGLRLFRQLSETDSTAMNILELCRVPYRSRWKELNEQDKFGHLRDKFMLGCFEAQLERGYEVLFDSRRNEK</sequence>
<dbReference type="Proteomes" id="UP000073492">
    <property type="component" value="Unassembled WGS sequence"/>
</dbReference>
<organism evidence="1 2">
    <name type="scientific">Pseudocercospora musae</name>
    <dbReference type="NCBI Taxonomy" id="113226"/>
    <lineage>
        <taxon>Eukaryota</taxon>
        <taxon>Fungi</taxon>
        <taxon>Dikarya</taxon>
        <taxon>Ascomycota</taxon>
        <taxon>Pezizomycotina</taxon>
        <taxon>Dothideomycetes</taxon>
        <taxon>Dothideomycetidae</taxon>
        <taxon>Mycosphaerellales</taxon>
        <taxon>Mycosphaerellaceae</taxon>
        <taxon>Pseudocercospora</taxon>
    </lineage>
</organism>
<comment type="caution">
    <text evidence="1">The sequence shown here is derived from an EMBL/GenBank/DDBJ whole genome shotgun (WGS) entry which is preliminary data.</text>
</comment>
<accession>A0A139IT90</accession>
<evidence type="ECO:0000313" key="1">
    <source>
        <dbReference type="EMBL" id="KXT17784.1"/>
    </source>
</evidence>